<name>A0A1X7US88_AMPQE</name>
<dbReference type="EnsemblMetazoa" id="Aqu2.1.30384_001">
    <property type="protein sequence ID" value="Aqu2.1.30384_001"/>
    <property type="gene ID" value="Aqu2.1.30384"/>
</dbReference>
<organism evidence="1">
    <name type="scientific">Amphimedon queenslandica</name>
    <name type="common">Sponge</name>
    <dbReference type="NCBI Taxonomy" id="400682"/>
    <lineage>
        <taxon>Eukaryota</taxon>
        <taxon>Metazoa</taxon>
        <taxon>Porifera</taxon>
        <taxon>Demospongiae</taxon>
        <taxon>Heteroscleromorpha</taxon>
        <taxon>Haplosclerida</taxon>
        <taxon>Niphatidae</taxon>
        <taxon>Amphimedon</taxon>
    </lineage>
</organism>
<evidence type="ECO:0000313" key="1">
    <source>
        <dbReference type="EnsemblMetazoa" id="Aqu2.1.30384_001"/>
    </source>
</evidence>
<reference evidence="1" key="1">
    <citation type="submission" date="2017-05" db="UniProtKB">
        <authorList>
            <consortium name="EnsemblMetazoa"/>
        </authorList>
    </citation>
    <scope>IDENTIFICATION</scope>
</reference>
<dbReference type="InParanoid" id="A0A1X7US88"/>
<protein>
    <submittedName>
        <fullName evidence="1">Uncharacterized protein</fullName>
    </submittedName>
</protein>
<accession>A0A1X7US88</accession>
<dbReference type="AlphaFoldDB" id="A0A1X7US88"/>
<sequence length="116" mass="12910">MIVCISHGPSGITTPTTNVSNTGIPVTHHCNTPEDCETSLVKTVKFPKVIEIPSIWTEHTQRCLNENCVYPDVRKEIVRTISVMLTAAFKEPEALAVQCERVTNLIKIKYPFLANS</sequence>
<proteinExistence type="predicted"/>